<reference evidence="2" key="2">
    <citation type="journal article" date="2015" name="Data Brief">
        <title>Shoot transcriptome of the giant reed, Arundo donax.</title>
        <authorList>
            <person name="Barrero R.A."/>
            <person name="Guerrero F.D."/>
            <person name="Moolhuijzen P."/>
            <person name="Goolsby J.A."/>
            <person name="Tidwell J."/>
            <person name="Bellgard S.E."/>
            <person name="Bellgard M.I."/>
        </authorList>
    </citation>
    <scope>NUCLEOTIDE SEQUENCE</scope>
    <source>
        <tissue evidence="2">Shoot tissue taken approximately 20 cm above the soil surface</tissue>
    </source>
</reference>
<evidence type="ECO:0000313" key="2">
    <source>
        <dbReference type="EMBL" id="JAE08801.1"/>
    </source>
</evidence>
<sequence>MENTLESSAKRTGTRRWRRHRRKAERRALKGSGVMGVGRDGAAERKAVRAFSGREAEA</sequence>
<protein>
    <submittedName>
        <fullName evidence="2">Uncharacterized protein</fullName>
    </submittedName>
</protein>
<accession>A0A0A9FF96</accession>
<evidence type="ECO:0000256" key="1">
    <source>
        <dbReference type="SAM" id="MobiDB-lite"/>
    </source>
</evidence>
<name>A0A0A9FF96_ARUDO</name>
<dbReference type="AlphaFoldDB" id="A0A0A9FF96"/>
<reference evidence="2" key="1">
    <citation type="submission" date="2014-09" db="EMBL/GenBank/DDBJ databases">
        <authorList>
            <person name="Magalhaes I.L.F."/>
            <person name="Oliveira U."/>
            <person name="Santos F.R."/>
            <person name="Vidigal T.H.D.A."/>
            <person name="Brescovit A.D."/>
            <person name="Santos A.J."/>
        </authorList>
    </citation>
    <scope>NUCLEOTIDE SEQUENCE</scope>
    <source>
        <tissue evidence="2">Shoot tissue taken approximately 20 cm above the soil surface</tissue>
    </source>
</reference>
<proteinExistence type="predicted"/>
<feature type="compositionally biased region" description="Basic residues" evidence="1">
    <location>
        <begin position="12"/>
        <end position="25"/>
    </location>
</feature>
<feature type="region of interest" description="Disordered" evidence="1">
    <location>
        <begin position="1"/>
        <end position="40"/>
    </location>
</feature>
<dbReference type="EMBL" id="GBRH01189095">
    <property type="protein sequence ID" value="JAE08801.1"/>
    <property type="molecule type" value="Transcribed_RNA"/>
</dbReference>
<organism evidence="2">
    <name type="scientific">Arundo donax</name>
    <name type="common">Giant reed</name>
    <name type="synonym">Donax arundinaceus</name>
    <dbReference type="NCBI Taxonomy" id="35708"/>
    <lineage>
        <taxon>Eukaryota</taxon>
        <taxon>Viridiplantae</taxon>
        <taxon>Streptophyta</taxon>
        <taxon>Embryophyta</taxon>
        <taxon>Tracheophyta</taxon>
        <taxon>Spermatophyta</taxon>
        <taxon>Magnoliopsida</taxon>
        <taxon>Liliopsida</taxon>
        <taxon>Poales</taxon>
        <taxon>Poaceae</taxon>
        <taxon>PACMAD clade</taxon>
        <taxon>Arundinoideae</taxon>
        <taxon>Arundineae</taxon>
        <taxon>Arundo</taxon>
    </lineage>
</organism>